<evidence type="ECO:0000256" key="2">
    <source>
        <dbReference type="ARBA" id="ARBA00022801"/>
    </source>
</evidence>
<dbReference type="RefSeq" id="WP_120556121.1">
    <property type="nucleotide sequence ID" value="NZ_RAWK01000081.1"/>
</dbReference>
<dbReference type="GO" id="GO:0016787">
    <property type="term" value="F:hydrolase activity"/>
    <property type="evidence" value="ECO:0007669"/>
    <property type="project" value="UniProtKB-KW"/>
</dbReference>
<dbReference type="PANTHER" id="PTHR35527">
    <property type="entry name" value="CHOLOYLGLYCINE HYDROLASE"/>
    <property type="match status" value="1"/>
</dbReference>
<organism evidence="4 5">
    <name type="scientific">Corallococcus aberystwythensis</name>
    <dbReference type="NCBI Taxonomy" id="2316722"/>
    <lineage>
        <taxon>Bacteria</taxon>
        <taxon>Pseudomonadati</taxon>
        <taxon>Myxococcota</taxon>
        <taxon>Myxococcia</taxon>
        <taxon>Myxococcales</taxon>
        <taxon>Cystobacterineae</taxon>
        <taxon>Myxococcaceae</taxon>
        <taxon>Corallococcus</taxon>
    </lineage>
</organism>
<dbReference type="PANTHER" id="PTHR35527:SF2">
    <property type="entry name" value="HYDROLASE"/>
    <property type="match status" value="1"/>
</dbReference>
<dbReference type="Proteomes" id="UP000267003">
    <property type="component" value="Unassembled WGS sequence"/>
</dbReference>
<dbReference type="InterPro" id="IPR029132">
    <property type="entry name" value="CBAH/NAAA_C"/>
</dbReference>
<sequence length="345" mass="36218">MCTDFLITGNDTRVASGPIAVNGRSMEFGADLKSQLMVHASGESFQSMGPSGKPGLKWTAAYGFVGLTAMTDKVIVDGLNTQGLSVGALWLPGSAYPKVSQPAQALALVDFVSWALGTCGSVADVQTALTSGNVQVWEGDLLATLLPLHFPIHDAKGNSIVVEFTNGQLNVYENPVGVCTNDPPFPQQLQNLGGYANLTPWDAKPTELGSGSFSPAGHGSGMRGLPGDSTPPARFVRAAYLKQYSQPLITAAADATTLAFHILNTVDIPAGTSRSVNKVGKDELDYTQWAVVKDLVALTLSVRFYANPLVYSVNLKTLDFSGAAGKPFPVPASPISIDLTSKLSS</sequence>
<name>A0A3A8QJP3_9BACT</name>
<dbReference type="Gene3D" id="3.60.60.10">
    <property type="entry name" value="Penicillin V Acylase, Chain A"/>
    <property type="match status" value="1"/>
</dbReference>
<keyword evidence="2 4" id="KW-0378">Hydrolase</keyword>
<protein>
    <submittedName>
        <fullName evidence="4">Linear amide C-N hydrolase</fullName>
    </submittedName>
</protein>
<dbReference type="SUPFAM" id="SSF56235">
    <property type="entry name" value="N-terminal nucleophile aminohydrolases (Ntn hydrolases)"/>
    <property type="match status" value="1"/>
</dbReference>
<gene>
    <name evidence="4" type="ORF">D7W81_15335</name>
</gene>
<feature type="domain" description="Choloylglycine hydrolase/NAAA C-terminal" evidence="3">
    <location>
        <begin position="20"/>
        <end position="319"/>
    </location>
</feature>
<evidence type="ECO:0000313" key="5">
    <source>
        <dbReference type="Proteomes" id="UP000267003"/>
    </source>
</evidence>
<comment type="caution">
    <text evidence="4">The sequence shown here is derived from an EMBL/GenBank/DDBJ whole genome shotgun (WGS) entry which is preliminary data.</text>
</comment>
<dbReference type="AlphaFoldDB" id="A0A3A8QJP3"/>
<evidence type="ECO:0000259" key="3">
    <source>
        <dbReference type="Pfam" id="PF02275"/>
    </source>
</evidence>
<evidence type="ECO:0000313" key="4">
    <source>
        <dbReference type="EMBL" id="RKH66555.1"/>
    </source>
</evidence>
<evidence type="ECO:0000256" key="1">
    <source>
        <dbReference type="ARBA" id="ARBA00006625"/>
    </source>
</evidence>
<dbReference type="InterPro" id="IPR029055">
    <property type="entry name" value="Ntn_hydrolases_N"/>
</dbReference>
<dbReference type="Pfam" id="PF02275">
    <property type="entry name" value="CBAH"/>
    <property type="match status" value="1"/>
</dbReference>
<comment type="similarity">
    <text evidence="1">Belongs to the peptidase C59 family.</text>
</comment>
<dbReference type="OrthoDB" id="1265391at2"/>
<keyword evidence="5" id="KW-1185">Reference proteome</keyword>
<dbReference type="InterPro" id="IPR052193">
    <property type="entry name" value="Peptidase_C59"/>
</dbReference>
<accession>A0A3A8QJP3</accession>
<reference evidence="5" key="1">
    <citation type="submission" date="2018-09" db="EMBL/GenBank/DDBJ databases">
        <authorList>
            <person name="Livingstone P.G."/>
            <person name="Whitworth D.E."/>
        </authorList>
    </citation>
    <scope>NUCLEOTIDE SEQUENCE [LARGE SCALE GENOMIC DNA]</scope>
    <source>
        <strain evidence="5">AB050A</strain>
    </source>
</reference>
<proteinExistence type="inferred from homology"/>
<dbReference type="EMBL" id="RAWK01000081">
    <property type="protein sequence ID" value="RKH66555.1"/>
    <property type="molecule type" value="Genomic_DNA"/>
</dbReference>